<evidence type="ECO:0000313" key="2">
    <source>
        <dbReference type="EMBL" id="OSX59551.1"/>
    </source>
</evidence>
<protein>
    <recommendedName>
        <fullName evidence="1">DUF6593 domain-containing protein</fullName>
    </recommendedName>
</protein>
<keyword evidence="3" id="KW-1185">Reference proteome</keyword>
<dbReference type="STRING" id="670580.A0A1X6MT31"/>
<gene>
    <name evidence="2" type="ORF">POSPLADRAFT_1150577</name>
</gene>
<dbReference type="GeneID" id="36331381"/>
<organism evidence="2 3">
    <name type="scientific">Postia placenta MAD-698-R-SB12</name>
    <dbReference type="NCBI Taxonomy" id="670580"/>
    <lineage>
        <taxon>Eukaryota</taxon>
        <taxon>Fungi</taxon>
        <taxon>Dikarya</taxon>
        <taxon>Basidiomycota</taxon>
        <taxon>Agaricomycotina</taxon>
        <taxon>Agaricomycetes</taxon>
        <taxon>Polyporales</taxon>
        <taxon>Adustoporiaceae</taxon>
        <taxon>Rhodonia</taxon>
    </lineage>
</organism>
<accession>A0A1X6MT31</accession>
<dbReference type="AlphaFoldDB" id="A0A1X6MT31"/>
<evidence type="ECO:0000259" key="1">
    <source>
        <dbReference type="Pfam" id="PF20236"/>
    </source>
</evidence>
<proteinExistence type="predicted"/>
<name>A0A1X6MT31_9APHY</name>
<dbReference type="InterPro" id="IPR046528">
    <property type="entry name" value="DUF6593"/>
</dbReference>
<sequence>MSASYVLFQYSADPWNARFEDSERRRAFTVEEDPNLIMRITREAPWAQLHTEVMGPSNSYLYFGPTRSPGYLVYGNSPHQSMSSARRQKRENSTSRYFVAQNGKEYKWKIAPQGLECIDSKGSTVAIWETSQLQDEFHARLTVRLSALAIITEIVTTLTLNRIASILNW</sequence>
<reference evidence="2 3" key="1">
    <citation type="submission" date="2017-04" db="EMBL/GenBank/DDBJ databases">
        <title>Genome Sequence of the Model Brown-Rot Fungus Postia placenta SB12.</title>
        <authorList>
            <consortium name="DOE Joint Genome Institute"/>
            <person name="Gaskell J."/>
            <person name="Kersten P."/>
            <person name="Larrondo L.F."/>
            <person name="Canessa P."/>
            <person name="Martinez D."/>
            <person name="Hibbett D."/>
            <person name="Schmoll M."/>
            <person name="Kubicek C.P."/>
            <person name="Martinez A.T."/>
            <person name="Yadav J."/>
            <person name="Master E."/>
            <person name="Magnuson J.K."/>
            <person name="James T."/>
            <person name="Yaver D."/>
            <person name="Berka R."/>
            <person name="Labutti K."/>
            <person name="Lipzen A."/>
            <person name="Aerts A."/>
            <person name="Barry K."/>
            <person name="Henrissat B."/>
            <person name="Blanchette R."/>
            <person name="Grigoriev I."/>
            <person name="Cullen D."/>
        </authorList>
    </citation>
    <scope>NUCLEOTIDE SEQUENCE [LARGE SCALE GENOMIC DNA]</scope>
    <source>
        <strain evidence="2 3">MAD-698-R-SB12</strain>
    </source>
</reference>
<evidence type="ECO:0000313" key="3">
    <source>
        <dbReference type="Proteomes" id="UP000194127"/>
    </source>
</evidence>
<dbReference type="Proteomes" id="UP000194127">
    <property type="component" value="Unassembled WGS sequence"/>
</dbReference>
<dbReference type="RefSeq" id="XP_024336345.1">
    <property type="nucleotide sequence ID" value="XM_024486432.1"/>
</dbReference>
<dbReference type="Pfam" id="PF20236">
    <property type="entry name" value="DUF6593"/>
    <property type="match status" value="1"/>
</dbReference>
<dbReference type="EMBL" id="KZ110602">
    <property type="protein sequence ID" value="OSX59551.1"/>
    <property type="molecule type" value="Genomic_DNA"/>
</dbReference>
<feature type="domain" description="DUF6593" evidence="1">
    <location>
        <begin position="13"/>
        <end position="158"/>
    </location>
</feature>
<dbReference type="OrthoDB" id="3168860at2759"/>